<dbReference type="RefSeq" id="WP_148691220.1">
    <property type="nucleotide sequence ID" value="NZ_CP020477.1"/>
</dbReference>
<evidence type="ECO:0000313" key="4">
    <source>
        <dbReference type="Proteomes" id="UP000193404"/>
    </source>
</evidence>
<dbReference type="GO" id="GO:0016829">
    <property type="term" value="F:lyase activity"/>
    <property type="evidence" value="ECO:0007669"/>
    <property type="project" value="UniProtKB-KW"/>
</dbReference>
<dbReference type="Pfam" id="PF08666">
    <property type="entry name" value="SAF"/>
    <property type="match status" value="1"/>
</dbReference>
<name>A0A1W6JZ13_9CREN</name>
<dbReference type="Proteomes" id="UP000193404">
    <property type="component" value="Chromosome"/>
</dbReference>
<organism evidence="3 4">
    <name type="scientific">Acidianus manzaensis</name>
    <dbReference type="NCBI Taxonomy" id="282676"/>
    <lineage>
        <taxon>Archaea</taxon>
        <taxon>Thermoproteota</taxon>
        <taxon>Thermoprotei</taxon>
        <taxon>Sulfolobales</taxon>
        <taxon>Sulfolobaceae</taxon>
        <taxon>Acidianus</taxon>
    </lineage>
</organism>
<dbReference type="GO" id="GO:0019698">
    <property type="term" value="P:D-galacturonate catabolic process"/>
    <property type="evidence" value="ECO:0007669"/>
    <property type="project" value="TreeGrafter"/>
</dbReference>
<accession>A0A1W6JZ13</accession>
<evidence type="ECO:0000313" key="3">
    <source>
        <dbReference type="EMBL" id="ARM75450.1"/>
    </source>
</evidence>
<reference evidence="3 4" key="1">
    <citation type="submission" date="2017-03" db="EMBL/GenBank/DDBJ databases">
        <title>Sulfur activation and transportation mechanism of thermophilic Archaea Acidianus manzaensis YN-25.</title>
        <authorList>
            <person name="Ma Y."/>
            <person name="Yang Y."/>
            <person name="Xia J."/>
        </authorList>
    </citation>
    <scope>NUCLEOTIDE SEQUENCE [LARGE SCALE GENOMIC DNA]</scope>
    <source>
        <strain evidence="3 4">YN-25</strain>
    </source>
</reference>
<dbReference type="AlphaFoldDB" id="A0A1W6JZ13"/>
<proteinExistence type="predicted"/>
<dbReference type="CDD" id="cd11613">
    <property type="entry name" value="SAF_AH_GD"/>
    <property type="match status" value="1"/>
</dbReference>
<keyword evidence="1" id="KW-0456">Lyase</keyword>
<dbReference type="EMBL" id="CP020477">
    <property type="protein sequence ID" value="ARM75450.1"/>
    <property type="molecule type" value="Genomic_DNA"/>
</dbReference>
<gene>
    <name evidence="3" type="ORF">B6F84_05005</name>
</gene>
<dbReference type="OrthoDB" id="214896at2157"/>
<dbReference type="GeneID" id="41590255"/>
<dbReference type="PANTHER" id="PTHR30536:SF5">
    <property type="entry name" value="ALTRONATE DEHYDRATASE"/>
    <property type="match status" value="1"/>
</dbReference>
<protein>
    <recommendedName>
        <fullName evidence="2">SAF domain-containing protein</fullName>
    </recommendedName>
</protein>
<dbReference type="InterPro" id="IPR013974">
    <property type="entry name" value="SAF"/>
</dbReference>
<dbReference type="SMART" id="SM00858">
    <property type="entry name" value="SAF"/>
    <property type="match status" value="1"/>
</dbReference>
<dbReference type="Gene3D" id="2.30.130.110">
    <property type="match status" value="1"/>
</dbReference>
<dbReference type="STRING" id="282676.B6F84_05005"/>
<feature type="domain" description="SAF" evidence="2">
    <location>
        <begin position="11"/>
        <end position="89"/>
    </location>
</feature>
<dbReference type="KEGG" id="aman:B6F84_05005"/>
<evidence type="ECO:0000256" key="1">
    <source>
        <dbReference type="ARBA" id="ARBA00023239"/>
    </source>
</evidence>
<sequence>MPKGLIHSKNDNVCILTNDVKKGEEVICAYLENPSEYVIIKSSEDIPLGHKIALSDIKSGEKVIKYGRPIGIATKDIFAGNHVHVHNIKSMRWSKK</sequence>
<dbReference type="InterPro" id="IPR052172">
    <property type="entry name" value="UxaA_altronate/galactarate_dh"/>
</dbReference>
<keyword evidence="4" id="KW-1185">Reference proteome</keyword>
<dbReference type="InterPro" id="IPR044144">
    <property type="entry name" value="SAF_UxaA/GarD"/>
</dbReference>
<evidence type="ECO:0000259" key="2">
    <source>
        <dbReference type="SMART" id="SM00858"/>
    </source>
</evidence>
<dbReference type="PANTHER" id="PTHR30536">
    <property type="entry name" value="ALTRONATE/GALACTARATE DEHYDRATASE"/>
    <property type="match status" value="1"/>
</dbReference>